<protein>
    <submittedName>
        <fullName evidence="1">Uncharacterized protein</fullName>
    </submittedName>
</protein>
<reference evidence="1 2" key="1">
    <citation type="submission" date="2019-03" db="EMBL/GenBank/DDBJ databases">
        <title>Subsurface microbial communities from deep shales in Ohio and West Virginia, USA.</title>
        <authorList>
            <person name="Wrighton K."/>
        </authorList>
    </citation>
    <scope>NUCLEOTIDE SEQUENCE [LARGE SCALE GENOMIC DNA]</scope>
    <source>
        <strain evidence="1 2">MSL 7</strain>
    </source>
</reference>
<name>A0A4R6RGZ3_9FIRM</name>
<sequence>MDNDNIEKLLEIGFDKVNNKLLKNVSKENRDIIDKLDIKKRFEIAEILIDINNDSGQIITYFDEEKKMINCIKGYKFNKLLEKLLDD</sequence>
<dbReference type="RefSeq" id="WP_133531236.1">
    <property type="nucleotide sequence ID" value="NZ_SNXX01000040.1"/>
</dbReference>
<proteinExistence type="predicted"/>
<evidence type="ECO:0000313" key="2">
    <source>
        <dbReference type="Proteomes" id="UP000295176"/>
    </source>
</evidence>
<organism evidence="1 2">
    <name type="scientific">Halanaerobium saccharolyticum</name>
    <dbReference type="NCBI Taxonomy" id="43595"/>
    <lineage>
        <taxon>Bacteria</taxon>
        <taxon>Bacillati</taxon>
        <taxon>Bacillota</taxon>
        <taxon>Clostridia</taxon>
        <taxon>Halanaerobiales</taxon>
        <taxon>Halanaerobiaceae</taxon>
        <taxon>Halanaerobium</taxon>
    </lineage>
</organism>
<gene>
    <name evidence="1" type="ORF">C7957_14012</name>
</gene>
<dbReference type="Proteomes" id="UP000295176">
    <property type="component" value="Unassembled WGS sequence"/>
</dbReference>
<dbReference type="AlphaFoldDB" id="A0A4R6RGZ3"/>
<dbReference type="EMBL" id="SNXX01000040">
    <property type="protein sequence ID" value="TDP85643.1"/>
    <property type="molecule type" value="Genomic_DNA"/>
</dbReference>
<evidence type="ECO:0000313" key="1">
    <source>
        <dbReference type="EMBL" id="TDP85643.1"/>
    </source>
</evidence>
<comment type="caution">
    <text evidence="1">The sequence shown here is derived from an EMBL/GenBank/DDBJ whole genome shotgun (WGS) entry which is preliminary data.</text>
</comment>
<accession>A0A4R6RGZ3</accession>